<keyword evidence="8" id="KW-1185">Reference proteome</keyword>
<name>A0ABX0DDR3_9MICC</name>
<evidence type="ECO:0000256" key="4">
    <source>
        <dbReference type="ARBA" id="ARBA00023163"/>
    </source>
</evidence>
<dbReference type="PROSITE" id="PS50977">
    <property type="entry name" value="HTH_TETR_2"/>
    <property type="match status" value="1"/>
</dbReference>
<dbReference type="SUPFAM" id="SSF46689">
    <property type="entry name" value="Homeodomain-like"/>
    <property type="match status" value="1"/>
</dbReference>
<evidence type="ECO:0000256" key="2">
    <source>
        <dbReference type="ARBA" id="ARBA00023015"/>
    </source>
</evidence>
<dbReference type="InterPro" id="IPR050109">
    <property type="entry name" value="HTH-type_TetR-like_transc_reg"/>
</dbReference>
<dbReference type="SUPFAM" id="SSF48498">
    <property type="entry name" value="Tetracyclin repressor-like, C-terminal domain"/>
    <property type="match status" value="1"/>
</dbReference>
<dbReference type="PANTHER" id="PTHR30055">
    <property type="entry name" value="HTH-TYPE TRANSCRIPTIONAL REGULATOR RUTR"/>
    <property type="match status" value="1"/>
</dbReference>
<comment type="caution">
    <text evidence="7">The sequence shown here is derived from an EMBL/GenBank/DDBJ whole genome shotgun (WGS) entry which is preliminary data.</text>
</comment>
<dbReference type="InterPro" id="IPR001647">
    <property type="entry name" value="HTH_TetR"/>
</dbReference>
<keyword evidence="1" id="KW-0678">Repressor</keyword>
<evidence type="ECO:0000313" key="8">
    <source>
        <dbReference type="Proteomes" id="UP000479226"/>
    </source>
</evidence>
<dbReference type="PANTHER" id="PTHR30055:SF238">
    <property type="entry name" value="MYCOFACTOCIN BIOSYNTHESIS TRANSCRIPTIONAL REGULATOR MFTR-RELATED"/>
    <property type="match status" value="1"/>
</dbReference>
<evidence type="ECO:0000313" key="7">
    <source>
        <dbReference type="EMBL" id="NGN83514.1"/>
    </source>
</evidence>
<dbReference type="Gene3D" id="1.10.357.10">
    <property type="entry name" value="Tetracycline Repressor, domain 2"/>
    <property type="match status" value="1"/>
</dbReference>
<dbReference type="PRINTS" id="PR00455">
    <property type="entry name" value="HTHTETR"/>
</dbReference>
<organism evidence="7 8">
    <name type="scientific">Arthrobacter silviterrae</name>
    <dbReference type="NCBI Taxonomy" id="2026658"/>
    <lineage>
        <taxon>Bacteria</taxon>
        <taxon>Bacillati</taxon>
        <taxon>Actinomycetota</taxon>
        <taxon>Actinomycetes</taxon>
        <taxon>Micrococcales</taxon>
        <taxon>Micrococcaceae</taxon>
        <taxon>Arthrobacter</taxon>
    </lineage>
</organism>
<gene>
    <name evidence="7" type="ORF">G6N77_08590</name>
</gene>
<dbReference type="Pfam" id="PF00440">
    <property type="entry name" value="TetR_N"/>
    <property type="match status" value="1"/>
</dbReference>
<reference evidence="7 8" key="1">
    <citation type="submission" date="2020-02" db="EMBL/GenBank/DDBJ databases">
        <title>Genome sequence of the type strain DSM 27180 of Arthrobacter silviterrae.</title>
        <authorList>
            <person name="Gao J."/>
            <person name="Sun J."/>
        </authorList>
    </citation>
    <scope>NUCLEOTIDE SEQUENCE [LARGE SCALE GENOMIC DNA]</scope>
    <source>
        <strain evidence="7 8">DSM 27180</strain>
    </source>
</reference>
<keyword evidence="3 5" id="KW-0238">DNA-binding</keyword>
<feature type="DNA-binding region" description="H-T-H motif" evidence="5">
    <location>
        <begin position="34"/>
        <end position="53"/>
    </location>
</feature>
<dbReference type="InterPro" id="IPR036271">
    <property type="entry name" value="Tet_transcr_reg_TetR-rel_C_sf"/>
</dbReference>
<dbReference type="Pfam" id="PF13977">
    <property type="entry name" value="TetR_C_6"/>
    <property type="match status" value="1"/>
</dbReference>
<protein>
    <submittedName>
        <fullName evidence="7">TetR/AcrR family transcriptional regulator</fullName>
    </submittedName>
</protein>
<keyword evidence="2" id="KW-0805">Transcription regulation</keyword>
<feature type="domain" description="HTH tetR-type" evidence="6">
    <location>
        <begin position="11"/>
        <end position="71"/>
    </location>
</feature>
<dbReference type="InterPro" id="IPR009057">
    <property type="entry name" value="Homeodomain-like_sf"/>
</dbReference>
<sequence>MTEATEGRGKPDRRNAILEAAWPLIAERGYHHVRVQDIAAICGTSTGTIHYYFPGKDDVLQEALRYCVDQAFIRQGEALRQIENARKRLLALIEMQLPAGVQVRNEWSIWLQFWTETCLNPELRALHNDFYERWLDAVVRTVRRGQRQGIFRDTDPVVFARLLTSATDGAAIKILTGAPNMSVDSMRQMLVNIIDTHLSLLPDGGTRAEAAVAGRA</sequence>
<proteinExistence type="predicted"/>
<evidence type="ECO:0000259" key="6">
    <source>
        <dbReference type="PROSITE" id="PS50977"/>
    </source>
</evidence>
<dbReference type="EMBL" id="JAAKZI010000012">
    <property type="protein sequence ID" value="NGN83514.1"/>
    <property type="molecule type" value="Genomic_DNA"/>
</dbReference>
<accession>A0ABX0DDR3</accession>
<keyword evidence="4" id="KW-0804">Transcription</keyword>
<evidence type="ECO:0000256" key="3">
    <source>
        <dbReference type="ARBA" id="ARBA00023125"/>
    </source>
</evidence>
<evidence type="ECO:0000256" key="1">
    <source>
        <dbReference type="ARBA" id="ARBA00022491"/>
    </source>
</evidence>
<dbReference type="RefSeq" id="WP_165181621.1">
    <property type="nucleotide sequence ID" value="NZ_JAAKZI010000012.1"/>
</dbReference>
<dbReference type="InterPro" id="IPR039538">
    <property type="entry name" value="BetI_C"/>
</dbReference>
<dbReference type="Proteomes" id="UP000479226">
    <property type="component" value="Unassembled WGS sequence"/>
</dbReference>
<evidence type="ECO:0000256" key="5">
    <source>
        <dbReference type="PROSITE-ProRule" id="PRU00335"/>
    </source>
</evidence>